<feature type="region of interest" description="Disordered" evidence="1">
    <location>
        <begin position="191"/>
        <end position="249"/>
    </location>
</feature>
<comment type="caution">
    <text evidence="3">The sequence shown here is derived from an EMBL/GenBank/DDBJ whole genome shotgun (WGS) entry which is preliminary data.</text>
</comment>
<reference evidence="3 4" key="1">
    <citation type="submission" date="2024-04" db="EMBL/GenBank/DDBJ databases">
        <title>Tritrichomonas musculus Genome.</title>
        <authorList>
            <person name="Alves-Ferreira E."/>
            <person name="Grigg M."/>
            <person name="Lorenzi H."/>
            <person name="Galac M."/>
        </authorList>
    </citation>
    <scope>NUCLEOTIDE SEQUENCE [LARGE SCALE GENOMIC DNA]</scope>
    <source>
        <strain evidence="3 4">EAF2021</strain>
    </source>
</reference>
<dbReference type="Gene3D" id="3.10.20.90">
    <property type="entry name" value="Phosphatidylinositol 3-kinase Catalytic Subunit, Chain A, domain 1"/>
    <property type="match status" value="1"/>
</dbReference>
<keyword evidence="4" id="KW-1185">Reference proteome</keyword>
<dbReference type="InterPro" id="IPR000626">
    <property type="entry name" value="Ubiquitin-like_dom"/>
</dbReference>
<dbReference type="Pfam" id="PF00240">
    <property type="entry name" value="ubiquitin"/>
    <property type="match status" value="1"/>
</dbReference>
<organism evidence="3 4">
    <name type="scientific">Tritrichomonas musculus</name>
    <dbReference type="NCBI Taxonomy" id="1915356"/>
    <lineage>
        <taxon>Eukaryota</taxon>
        <taxon>Metamonada</taxon>
        <taxon>Parabasalia</taxon>
        <taxon>Tritrichomonadida</taxon>
        <taxon>Tritrichomonadidae</taxon>
        <taxon>Tritrichomonas</taxon>
    </lineage>
</organism>
<feature type="region of interest" description="Disordered" evidence="1">
    <location>
        <begin position="274"/>
        <end position="317"/>
    </location>
</feature>
<feature type="domain" description="Ubiquitin-like" evidence="2">
    <location>
        <begin position="2"/>
        <end position="77"/>
    </location>
</feature>
<name>A0ABR2I653_9EUKA</name>
<gene>
    <name evidence="3" type="ORF">M9Y10_012993</name>
</gene>
<protein>
    <recommendedName>
        <fullName evidence="2">Ubiquitin-like domain-containing protein</fullName>
    </recommendedName>
</protein>
<evidence type="ECO:0000313" key="4">
    <source>
        <dbReference type="Proteomes" id="UP001470230"/>
    </source>
</evidence>
<feature type="compositionally biased region" description="Low complexity" evidence="1">
    <location>
        <begin position="191"/>
        <end position="204"/>
    </location>
</feature>
<feature type="compositionally biased region" description="Low complexity" evidence="1">
    <location>
        <begin position="279"/>
        <end position="312"/>
    </location>
</feature>
<dbReference type="SUPFAM" id="SSF54236">
    <property type="entry name" value="Ubiquitin-like"/>
    <property type="match status" value="1"/>
</dbReference>
<dbReference type="Proteomes" id="UP001470230">
    <property type="component" value="Unassembled WGS sequence"/>
</dbReference>
<evidence type="ECO:0000259" key="2">
    <source>
        <dbReference type="PROSITE" id="PS50053"/>
    </source>
</evidence>
<proteinExistence type="predicted"/>
<accession>A0ABR2I653</accession>
<evidence type="ECO:0000256" key="1">
    <source>
        <dbReference type="SAM" id="MobiDB-lite"/>
    </source>
</evidence>
<feature type="compositionally biased region" description="Low complexity" evidence="1">
    <location>
        <begin position="216"/>
        <end position="232"/>
    </location>
</feature>
<dbReference type="EMBL" id="JAPFFF010000019">
    <property type="protein sequence ID" value="KAK8857895.1"/>
    <property type="molecule type" value="Genomic_DNA"/>
</dbReference>
<sequence>MIDVTFSIISGTKQTLRLRDTTTVGEAKQTLSVIADSPPHTLTLLHKARILKDTDRISDLDFSNRNFIAVGIRRKSLMIQKHTGDINNNEDDISPLKAIFGDSFATVRRHFLENPASVPILIAYIARSDPVNARLLSESPQILLRFLGISPEEFIVAINNMTQRYQQDQNQSNQQVQNNDALNQNQSLLSQESNENNVESQNPQIENPVQPRNSDENQNNQNSNINEQSNTHQQHHTSSHENAQPSTATQAHNQNNLNIYENSILDLARNHRTLSQHPNSNNRNANNVISLPSQQTNSTNNSNDNAVNEANSHPSTRSNDIDIAAFLATMTSEDLSNLEIVLSTNVSLEEAIPVFLQTGKNVDATINALRKAGSI</sequence>
<evidence type="ECO:0000313" key="3">
    <source>
        <dbReference type="EMBL" id="KAK8857895.1"/>
    </source>
</evidence>
<dbReference type="PROSITE" id="PS50053">
    <property type="entry name" value="UBIQUITIN_2"/>
    <property type="match status" value="1"/>
</dbReference>
<dbReference type="InterPro" id="IPR029071">
    <property type="entry name" value="Ubiquitin-like_domsf"/>
</dbReference>